<dbReference type="Gene3D" id="2.60.120.430">
    <property type="entry name" value="Galactose-binding lectin"/>
    <property type="match status" value="1"/>
</dbReference>
<keyword evidence="2" id="KW-0675">Receptor</keyword>
<dbReference type="SUPFAM" id="SSF56112">
    <property type="entry name" value="Protein kinase-like (PK-like)"/>
    <property type="match status" value="1"/>
</dbReference>
<name>A0A0B2S0Z0_GLYSO</name>
<organism evidence="2">
    <name type="scientific">Glycine soja</name>
    <name type="common">Wild soybean</name>
    <dbReference type="NCBI Taxonomy" id="3848"/>
    <lineage>
        <taxon>Eukaryota</taxon>
        <taxon>Viridiplantae</taxon>
        <taxon>Streptophyta</taxon>
        <taxon>Embryophyta</taxon>
        <taxon>Tracheophyta</taxon>
        <taxon>Spermatophyta</taxon>
        <taxon>Magnoliopsida</taxon>
        <taxon>eudicotyledons</taxon>
        <taxon>Gunneridae</taxon>
        <taxon>Pentapetalae</taxon>
        <taxon>rosids</taxon>
        <taxon>fabids</taxon>
        <taxon>Fabales</taxon>
        <taxon>Fabaceae</taxon>
        <taxon>Papilionoideae</taxon>
        <taxon>50 kb inversion clade</taxon>
        <taxon>NPAAA clade</taxon>
        <taxon>indigoferoid/millettioid clade</taxon>
        <taxon>Phaseoleae</taxon>
        <taxon>Glycine</taxon>
        <taxon>Glycine subgen. Soja</taxon>
    </lineage>
</organism>
<dbReference type="AlphaFoldDB" id="A0A0B2S0Z0"/>
<dbReference type="EC" id="2.7.11.1" evidence="2"/>
<protein>
    <submittedName>
        <fullName evidence="2">Receptor-like protein kinase FERONIA</fullName>
        <ecNumber evidence="2">2.7.11.1</ecNumber>
    </submittedName>
</protein>
<accession>A0A0B2S0Z0</accession>
<dbReference type="PANTHER" id="PTHR34590">
    <property type="entry name" value="OS03G0124300 PROTEIN-RELATED"/>
    <property type="match status" value="1"/>
</dbReference>
<dbReference type="GO" id="GO:0004674">
    <property type="term" value="F:protein serine/threonine kinase activity"/>
    <property type="evidence" value="ECO:0007669"/>
    <property type="project" value="UniProtKB-EC"/>
</dbReference>
<proteinExistence type="predicted"/>
<keyword evidence="2" id="KW-0418">Kinase</keyword>
<keyword evidence="2" id="KW-0808">Transferase</keyword>
<gene>
    <name evidence="2" type="ORF">glysoja_042341</name>
</gene>
<dbReference type="EMBL" id="KN646864">
    <property type="protein sequence ID" value="KHN37767.1"/>
    <property type="molecule type" value="Genomic_DNA"/>
</dbReference>
<dbReference type="Proteomes" id="UP000053555">
    <property type="component" value="Unassembled WGS sequence"/>
</dbReference>
<dbReference type="InterPro" id="IPR045272">
    <property type="entry name" value="ANXUR1/2-like"/>
</dbReference>
<dbReference type="Gene3D" id="3.30.200.20">
    <property type="entry name" value="Phosphorylase Kinase, domain 1"/>
    <property type="match status" value="1"/>
</dbReference>
<feature type="region of interest" description="Disordered" evidence="1">
    <location>
        <begin position="371"/>
        <end position="391"/>
    </location>
</feature>
<evidence type="ECO:0000313" key="2">
    <source>
        <dbReference type="EMBL" id="KHN37767.1"/>
    </source>
</evidence>
<sequence>MMNPSKAYFFVKASPYTLVSDFNPFVFAEELNLVYFTKDFLVNIREETLTITYTPSPLIPNAFAFVNGIEIFLMPLSIYFPSSMVPYLGHQEPLFISDEYALEMLYQVSIASDVENAFGTWLDDSSYISGSQSGSVLSIKHRTVNQRVFKVYIYNQTAEKRMDVVALSGAPLTPLHRDYVVMVPRESGRRKDLWIALHPNFKSKAKYANAILNGIEIIKISDSDHSLAPIFQLRREQRKNKVPHVIIMAGTLEINIATSNFSEALVIGEGGFGKVYKGIMHHDEEGNELILVYEYMAQVAKVADFGLCRTVTSLYHSHVSTEVEGTLGYLDPDERGKRESWVGHVSHTLLPAVMLSDLPIPPTIPVLTRHNSGVDTEYGSDPRGRKRMHIK</sequence>
<reference evidence="2" key="1">
    <citation type="submission" date="2014-07" db="EMBL/GenBank/DDBJ databases">
        <title>Identification of a novel salt tolerance gene in wild soybean by whole-genome sequencing.</title>
        <authorList>
            <person name="Lam H.-M."/>
            <person name="Qi X."/>
            <person name="Li M.-W."/>
            <person name="Liu X."/>
            <person name="Xie M."/>
            <person name="Ni M."/>
            <person name="Xu X."/>
        </authorList>
    </citation>
    <scope>NUCLEOTIDE SEQUENCE [LARGE SCALE GENOMIC DNA]</scope>
    <source>
        <tissue evidence="2">Root</tissue>
    </source>
</reference>
<evidence type="ECO:0000256" key="1">
    <source>
        <dbReference type="SAM" id="MobiDB-lite"/>
    </source>
</evidence>
<dbReference type="PANTHER" id="PTHR34590:SF5">
    <property type="entry name" value="OS04G0586500 PROTEIN"/>
    <property type="match status" value="1"/>
</dbReference>
<dbReference type="GO" id="GO:0004714">
    <property type="term" value="F:transmembrane receptor protein tyrosine kinase activity"/>
    <property type="evidence" value="ECO:0007669"/>
    <property type="project" value="InterPro"/>
</dbReference>
<dbReference type="InterPro" id="IPR011009">
    <property type="entry name" value="Kinase-like_dom_sf"/>
</dbReference>